<dbReference type="SUPFAM" id="SSF109604">
    <property type="entry name" value="HD-domain/PDEase-like"/>
    <property type="match status" value="1"/>
</dbReference>
<dbReference type="AlphaFoldDB" id="A0A7V3ZSP6"/>
<dbReference type="Gene3D" id="1.10.3210.10">
    <property type="entry name" value="Hypothetical protein af1432"/>
    <property type="match status" value="1"/>
</dbReference>
<accession>A0A7V3ZSP6</accession>
<organism evidence="2">
    <name type="scientific">candidate division WOR-3 bacterium</name>
    <dbReference type="NCBI Taxonomy" id="2052148"/>
    <lineage>
        <taxon>Bacteria</taxon>
        <taxon>Bacteria division WOR-3</taxon>
    </lineage>
</organism>
<evidence type="ECO:0000313" key="2">
    <source>
        <dbReference type="EMBL" id="HGK53587.1"/>
    </source>
</evidence>
<dbReference type="PROSITE" id="PS51831">
    <property type="entry name" value="HD"/>
    <property type="match status" value="1"/>
</dbReference>
<protein>
    <submittedName>
        <fullName evidence="2">HD domain-containing protein</fullName>
    </submittedName>
</protein>
<dbReference type="PANTHER" id="PTHR40517">
    <property type="entry name" value="METAL-DEPENDENT PHOSPHOHYDROLASE, HD SUPERFAMILY-RELATED"/>
    <property type="match status" value="1"/>
</dbReference>
<reference evidence="2" key="1">
    <citation type="journal article" date="2020" name="mSystems">
        <title>Genome- and Community-Level Interaction Insights into Carbon Utilization and Element Cycling Functions of Hydrothermarchaeota in Hydrothermal Sediment.</title>
        <authorList>
            <person name="Zhou Z."/>
            <person name="Liu Y."/>
            <person name="Xu W."/>
            <person name="Pan J."/>
            <person name="Luo Z.H."/>
            <person name="Li M."/>
        </authorList>
    </citation>
    <scope>NUCLEOTIDE SEQUENCE [LARGE SCALE GENOMIC DNA]</scope>
    <source>
        <strain evidence="2">SpSt-695</strain>
    </source>
</reference>
<gene>
    <name evidence="2" type="ORF">ENU72_01015</name>
</gene>
<comment type="caution">
    <text evidence="2">The sequence shown here is derived from an EMBL/GenBank/DDBJ whole genome shotgun (WGS) entry which is preliminary data.</text>
</comment>
<dbReference type="InterPro" id="IPR006674">
    <property type="entry name" value="HD_domain"/>
</dbReference>
<sequence length="219" mass="24833">MIDLDSLLNDKEVLSYINAADKHLEALGYTEHGLRHATYVAKTAGEILRSLSYKERICRIAEFAGLLHDIGNAINRDKHALTGALLAYNLLLRKGLNLEDALEVAMAIGNHHEEEGVPVSPACAALIIADKSDVHRERVRERKDIRNDIHDRVNYSAKSSRVIVYPKRKRITFNIEIDTKISPVFEYFEIFMERMLIASKASKYLGLKFELIINGTKML</sequence>
<evidence type="ECO:0000259" key="1">
    <source>
        <dbReference type="PROSITE" id="PS51831"/>
    </source>
</evidence>
<dbReference type="PANTHER" id="PTHR40517:SF1">
    <property type="entry name" value="METAL-DEPENDENT PHOSPHOHYDROLASE, HD SUPERFAMILY-RELATED"/>
    <property type="match status" value="1"/>
</dbReference>
<dbReference type="EMBL" id="DTDP01000040">
    <property type="protein sequence ID" value="HGK53587.1"/>
    <property type="molecule type" value="Genomic_DNA"/>
</dbReference>
<dbReference type="InterPro" id="IPR039967">
    <property type="entry name" value="MJ1020-like"/>
</dbReference>
<feature type="domain" description="HD" evidence="1">
    <location>
        <begin position="33"/>
        <end position="135"/>
    </location>
</feature>
<dbReference type="InterPro" id="IPR003607">
    <property type="entry name" value="HD/PDEase_dom"/>
</dbReference>
<proteinExistence type="predicted"/>
<dbReference type="Pfam" id="PF01966">
    <property type="entry name" value="HD"/>
    <property type="match status" value="1"/>
</dbReference>
<name>A0A7V3ZSP6_UNCW3</name>
<dbReference type="SMART" id="SM00471">
    <property type="entry name" value="HDc"/>
    <property type="match status" value="1"/>
</dbReference>